<name>A0A1F7X214_9BACT</name>
<dbReference type="AlphaFoldDB" id="A0A1F7X214"/>
<dbReference type="PANTHER" id="PTHR43861">
    <property type="entry name" value="TRANS-ACONITATE 2-METHYLTRANSFERASE-RELATED"/>
    <property type="match status" value="1"/>
</dbReference>
<accession>A0A1F7X214</accession>
<dbReference type="Gene3D" id="3.40.50.150">
    <property type="entry name" value="Vaccinia Virus protein VP39"/>
    <property type="match status" value="1"/>
</dbReference>
<reference evidence="1 2" key="1">
    <citation type="journal article" date="2016" name="Nat. Commun.">
        <title>Thousands of microbial genomes shed light on interconnected biogeochemical processes in an aquifer system.</title>
        <authorList>
            <person name="Anantharaman K."/>
            <person name="Brown C.T."/>
            <person name="Hug L.A."/>
            <person name="Sharon I."/>
            <person name="Castelle C.J."/>
            <person name="Probst A.J."/>
            <person name="Thomas B.C."/>
            <person name="Singh A."/>
            <person name="Wilkins M.J."/>
            <person name="Karaoz U."/>
            <person name="Brodie E.L."/>
            <person name="Williams K.H."/>
            <person name="Hubbard S.S."/>
            <person name="Banfield J.F."/>
        </authorList>
    </citation>
    <scope>NUCLEOTIDE SEQUENCE [LARGE SCALE GENOMIC DNA]</scope>
</reference>
<proteinExistence type="predicted"/>
<dbReference type="Pfam" id="PF13489">
    <property type="entry name" value="Methyltransf_23"/>
    <property type="match status" value="1"/>
</dbReference>
<dbReference type="PANTHER" id="PTHR43861:SF6">
    <property type="entry name" value="METHYLTRANSFERASE TYPE 11"/>
    <property type="match status" value="1"/>
</dbReference>
<organism evidence="1 2">
    <name type="scientific">Candidatus Woesebacteria bacterium RBG_13_36_22</name>
    <dbReference type="NCBI Taxonomy" id="1802478"/>
    <lineage>
        <taxon>Bacteria</taxon>
        <taxon>Candidatus Woeseibacteriota</taxon>
    </lineage>
</organism>
<dbReference type="CDD" id="cd02440">
    <property type="entry name" value="AdoMet_MTases"/>
    <property type="match status" value="1"/>
</dbReference>
<evidence type="ECO:0000313" key="2">
    <source>
        <dbReference type="Proteomes" id="UP000176939"/>
    </source>
</evidence>
<dbReference type="Proteomes" id="UP000176939">
    <property type="component" value="Unassembled WGS sequence"/>
</dbReference>
<dbReference type="EMBL" id="MGFQ01000047">
    <property type="protein sequence ID" value="OGM08408.1"/>
    <property type="molecule type" value="Genomic_DNA"/>
</dbReference>
<sequence length="293" mass="34072">MKLDNCIICGKNNLKTIYKDKDRNVVECLNDGLVFVNPIPQKEQLAKYYSKEYFKTNFPDEEKQGSGFVNYALEEKFIRSGFKDKLSKLEKFIKPQGRLLDVGCALGFGVSEAEKKGWNAVGIDISKYAVKYCKKNSLKVRQGELEKIKFRYKFSVIFTSHILEHVHDPLVFLRKAGEMLKSGGVLYLAMPNQKSFIARIMGSKWFDYRREQHLWFYNPSTIRKLLTISGFEVLEYGIEYNKILPKHIAIRLRSYYKNPLITKLAILLEFIFKIFGSESATLPLGNMYFFARK</sequence>
<dbReference type="InterPro" id="IPR029063">
    <property type="entry name" value="SAM-dependent_MTases_sf"/>
</dbReference>
<dbReference type="SUPFAM" id="SSF53335">
    <property type="entry name" value="S-adenosyl-L-methionine-dependent methyltransferases"/>
    <property type="match status" value="1"/>
</dbReference>
<evidence type="ECO:0008006" key="3">
    <source>
        <dbReference type="Google" id="ProtNLM"/>
    </source>
</evidence>
<gene>
    <name evidence="1" type="ORF">A2Z67_05870</name>
</gene>
<protein>
    <recommendedName>
        <fullName evidence="3">Methyltransferase type 11 domain-containing protein</fullName>
    </recommendedName>
</protein>
<comment type="caution">
    <text evidence="1">The sequence shown here is derived from an EMBL/GenBank/DDBJ whole genome shotgun (WGS) entry which is preliminary data.</text>
</comment>
<evidence type="ECO:0000313" key="1">
    <source>
        <dbReference type="EMBL" id="OGM08408.1"/>
    </source>
</evidence>